<proteinExistence type="predicted"/>
<dbReference type="GO" id="GO:0003677">
    <property type="term" value="F:DNA binding"/>
    <property type="evidence" value="ECO:0007669"/>
    <property type="project" value="UniProtKB-KW"/>
</dbReference>
<keyword evidence="3" id="KW-0238">DNA-binding</keyword>
<evidence type="ECO:0000256" key="1">
    <source>
        <dbReference type="SAM" id="MobiDB-lite"/>
    </source>
</evidence>
<dbReference type="SUPFAM" id="SSF46785">
    <property type="entry name" value="Winged helix' DNA-binding domain"/>
    <property type="match status" value="1"/>
</dbReference>
<keyword evidence="4" id="KW-1185">Reference proteome</keyword>
<dbReference type="GO" id="GO:0006355">
    <property type="term" value="P:regulation of DNA-templated transcription"/>
    <property type="evidence" value="ECO:0007669"/>
    <property type="project" value="InterPro"/>
</dbReference>
<dbReference type="InterPro" id="IPR036390">
    <property type="entry name" value="WH_DNA-bd_sf"/>
</dbReference>
<organism evidence="3 4">
    <name type="scientific">Folsomia candida</name>
    <name type="common">Springtail</name>
    <dbReference type="NCBI Taxonomy" id="158441"/>
    <lineage>
        <taxon>Eukaryota</taxon>
        <taxon>Metazoa</taxon>
        <taxon>Ecdysozoa</taxon>
        <taxon>Arthropoda</taxon>
        <taxon>Hexapoda</taxon>
        <taxon>Collembola</taxon>
        <taxon>Entomobryomorpha</taxon>
        <taxon>Isotomoidea</taxon>
        <taxon>Isotomidae</taxon>
        <taxon>Proisotominae</taxon>
        <taxon>Folsomia</taxon>
    </lineage>
</organism>
<dbReference type="AlphaFoldDB" id="A0A226DIX8"/>
<sequence length="625" mass="71023">MFESFWSKVEQDDGIANGFRTYVLDKMVSYSSDGAACMVGKYQSFWRELVKKLGREIPAIQCLAHKTQLSIRRAILKTTATIGDHFKTFEKSINKFYIFYMSRGSKRWQHLVDTATNLDVGKLRRIKYYFDVRWASSEYRALYAIKEDYLALVIDTKAISIDPSFTRAAQASALVINTLLLDKSWMATKYEASDYLSVHQRISLSFQTEPSSLVGKSKTVQQGKDSFDILAKKPGTFLAGFLSKCSCPGICEIGTCTLIQYESCPEVLYLGQKLIDSSESFKLSEVRSTLYASMIHELDHYFNLAELKAFNLFDQREGDLSLEAEDMIVLQANEKAPMQECEEPDKYEIQPVNISDIYEAAEHNFSAYSYEFPSSFKQVIPDLKRNCVHLHLKIMAESLNSYLDNGDLDKQISAAIERLHALQYFKNVRKSGPNETSFETRRDFYYETSTSQSGGQTGSDFNSVGNPEYLMPMISQDPYGHEQSLESGADFLRHKTPSRLNISQIPSAVKKSKKGRNKSEQESIDASTFYRTKYLAGLEESRKCCKWILDNCEASEGSKIPKGGFYEQYSEHCLASGSVPGIPIWFGKKMFTLFPGLSIQRKDRQPNSTSCYLGVRQKIKSMDLQ</sequence>
<feature type="domain" description="RFX-type winged-helix" evidence="2">
    <location>
        <begin position="544"/>
        <end position="618"/>
    </location>
</feature>
<evidence type="ECO:0000259" key="2">
    <source>
        <dbReference type="Pfam" id="PF02257"/>
    </source>
</evidence>
<reference evidence="3 4" key="1">
    <citation type="submission" date="2015-12" db="EMBL/GenBank/DDBJ databases">
        <title>The genome of Folsomia candida.</title>
        <authorList>
            <person name="Faddeeva A."/>
            <person name="Derks M.F."/>
            <person name="Anvar Y."/>
            <person name="Smit S."/>
            <person name="Van Straalen N."/>
            <person name="Roelofs D."/>
        </authorList>
    </citation>
    <scope>NUCLEOTIDE SEQUENCE [LARGE SCALE GENOMIC DNA]</scope>
    <source>
        <strain evidence="3 4">VU population</strain>
        <tissue evidence="3">Whole body</tissue>
    </source>
</reference>
<evidence type="ECO:0000313" key="3">
    <source>
        <dbReference type="EMBL" id="OXA44948.1"/>
    </source>
</evidence>
<dbReference type="Pfam" id="PF02257">
    <property type="entry name" value="RFX_DNA_binding"/>
    <property type="match status" value="1"/>
</dbReference>
<name>A0A226DIX8_FOLCA</name>
<accession>A0A226DIX8</accession>
<dbReference type="EMBL" id="LNIX01000018">
    <property type="protein sequence ID" value="OXA44948.1"/>
    <property type="molecule type" value="Genomic_DNA"/>
</dbReference>
<feature type="region of interest" description="Disordered" evidence="1">
    <location>
        <begin position="503"/>
        <end position="522"/>
    </location>
</feature>
<gene>
    <name evidence="3" type="ORF">Fcan01_20110</name>
</gene>
<evidence type="ECO:0000313" key="4">
    <source>
        <dbReference type="Proteomes" id="UP000198287"/>
    </source>
</evidence>
<dbReference type="InterPro" id="IPR003150">
    <property type="entry name" value="DNA-bd_RFX"/>
</dbReference>
<comment type="caution">
    <text evidence="3">The sequence shown here is derived from an EMBL/GenBank/DDBJ whole genome shotgun (WGS) entry which is preliminary data.</text>
</comment>
<dbReference type="Gene3D" id="1.10.10.10">
    <property type="entry name" value="Winged helix-like DNA-binding domain superfamily/Winged helix DNA-binding domain"/>
    <property type="match status" value="1"/>
</dbReference>
<protein>
    <submittedName>
        <fullName evidence="3">DNA-binding protein RFX2</fullName>
    </submittedName>
</protein>
<dbReference type="InterPro" id="IPR036388">
    <property type="entry name" value="WH-like_DNA-bd_sf"/>
</dbReference>
<dbReference type="Proteomes" id="UP000198287">
    <property type="component" value="Unassembled WGS sequence"/>
</dbReference>